<keyword evidence="1" id="KW-0378">Hydrolase</keyword>
<evidence type="ECO:0008006" key="6">
    <source>
        <dbReference type="Google" id="ProtNLM"/>
    </source>
</evidence>
<name>A0ABU7CWN0_9TELE</name>
<sequence>MLQNHEPPEQSLLATGSRGIKHLETSRAGEPERCNVRKLPEDGGRLIALGAAILSCVSHCADRSSGLVALRDANMNSLRRGITNLRTLIDSQSHRQHTHAAAEQGEWNNNLEDLAGARGALTGAIVPQLLLNVDCRVVVVTAASVKIHVSTVDAYDVRKHCSTQTAKRSEDGAFRASMCCCVDYKLQHHSRMEVRVYREDDLRAHSKRNCLGFTSFSIRDLLRSKEPDSSLKLRTMDGVNEVGEVKVSRLQVEEETEVKSPENKSSVLCDALHGSVQDKENSPMMRAALCSQVCKLYRFQTEDHRWLLVREQMSESPLSFSLPKQLLSVLIQEHTDRVLEVKELCDLSPHWDGLRHDVIFHCNQLISCYQQTQAELHKLSTSSCFKASSSKSDRHLQFISTNLHSQRMEVTSPDSSGVWYEVITFGAPADHHHAFKHGGLKRLISKHTDYRISSVSYSRDESCRAKELLASVAQLQPLIFGLAEELLSISVEENFGRLQEVLDSLKEQTILFIHALKDELVKSALLDIHNQSTANNGSSHVHSNGLLCEISPGDQEGALSLRLQEEREYSEEEWGRTWANVGKSLDCIIAMVDRLQGREHLRQEQSSLEQQDSTGDTKSQNTASPSSFSSSTVSSWQEQLLPLVVTLRDCVRDAVTNARTAMTFVVLQGAVAVTVAQGPAQIVQRRHAVFSQALSALVCGFMLKLFGGLEDPEFLQQLHSVGILAQFEGLLSTYGEELGMLEDMEVGVADLSSVAFTVTEAESERPDDLLPTLRGTWGGFVVDVPLPSETFSSLPQELKSGRLIGVEPVLFNIGINQHQSLAERFGDSSLQERVNQQSCERLKAYVNKLRDKLPQMAGIQSLLDLLPSLDRSMETKKRKNVEVLWIAASVCRKVNGVRLTSCKSAKDRTAMSVTLEQCMILREQHTLSKQHFSSALDSMRRDGCRTENVQKNVGSRKFAFSSVQLLTFPKLYRPPDGSYG</sequence>
<evidence type="ECO:0000313" key="5">
    <source>
        <dbReference type="Proteomes" id="UP001352852"/>
    </source>
</evidence>
<dbReference type="Proteomes" id="UP001352852">
    <property type="component" value="Unassembled WGS sequence"/>
</dbReference>
<keyword evidence="2" id="KW-0443">Lipid metabolism</keyword>
<protein>
    <recommendedName>
        <fullName evidence="6">Type II inositol 3,4-bisphosphate 4-phosphatase</fullName>
    </recommendedName>
</protein>
<organism evidence="4 5">
    <name type="scientific">Characodon lateralis</name>
    <dbReference type="NCBI Taxonomy" id="208331"/>
    <lineage>
        <taxon>Eukaryota</taxon>
        <taxon>Metazoa</taxon>
        <taxon>Chordata</taxon>
        <taxon>Craniata</taxon>
        <taxon>Vertebrata</taxon>
        <taxon>Euteleostomi</taxon>
        <taxon>Actinopterygii</taxon>
        <taxon>Neopterygii</taxon>
        <taxon>Teleostei</taxon>
        <taxon>Neoteleostei</taxon>
        <taxon>Acanthomorphata</taxon>
        <taxon>Ovalentaria</taxon>
        <taxon>Atherinomorphae</taxon>
        <taxon>Cyprinodontiformes</taxon>
        <taxon>Goodeidae</taxon>
        <taxon>Characodon</taxon>
    </lineage>
</organism>
<evidence type="ECO:0000313" key="4">
    <source>
        <dbReference type="EMBL" id="MED6266309.1"/>
    </source>
</evidence>
<dbReference type="InterPro" id="IPR039034">
    <property type="entry name" value="INPP4"/>
</dbReference>
<dbReference type="EMBL" id="JAHUTJ010008223">
    <property type="protein sequence ID" value="MED6266309.1"/>
    <property type="molecule type" value="Genomic_DNA"/>
</dbReference>
<evidence type="ECO:0000256" key="2">
    <source>
        <dbReference type="ARBA" id="ARBA00023098"/>
    </source>
</evidence>
<evidence type="ECO:0000256" key="3">
    <source>
        <dbReference type="SAM" id="MobiDB-lite"/>
    </source>
</evidence>
<feature type="region of interest" description="Disordered" evidence="3">
    <location>
        <begin position="601"/>
        <end position="630"/>
    </location>
</feature>
<comment type="caution">
    <text evidence="4">The sequence shown here is derived from an EMBL/GenBank/DDBJ whole genome shotgun (WGS) entry which is preliminary data.</text>
</comment>
<reference evidence="4 5" key="1">
    <citation type="submission" date="2021-06" db="EMBL/GenBank/DDBJ databases">
        <authorList>
            <person name="Palmer J.M."/>
        </authorList>
    </citation>
    <scope>NUCLEOTIDE SEQUENCE [LARGE SCALE GENOMIC DNA]</scope>
    <source>
        <strain evidence="4 5">CL_MEX2019</strain>
        <tissue evidence="4">Muscle</tissue>
    </source>
</reference>
<feature type="compositionally biased region" description="Polar residues" evidence="3">
    <location>
        <begin position="604"/>
        <end position="623"/>
    </location>
</feature>
<dbReference type="PANTHER" id="PTHR12187:SF3">
    <property type="entry name" value="INOSITOL POLYPHOSPHATE 4-PHOSPHATASE TYPE II"/>
    <property type="match status" value="1"/>
</dbReference>
<dbReference type="PANTHER" id="PTHR12187">
    <property type="entry name" value="AGAP000124-PA"/>
    <property type="match status" value="1"/>
</dbReference>
<accession>A0ABU7CWN0</accession>
<evidence type="ECO:0000256" key="1">
    <source>
        <dbReference type="ARBA" id="ARBA00022801"/>
    </source>
</evidence>
<proteinExistence type="predicted"/>
<gene>
    <name evidence="4" type="ORF">CHARACLAT_000765</name>
</gene>
<keyword evidence="5" id="KW-1185">Reference proteome</keyword>